<organism evidence="2">
    <name type="scientific">Chaetoceros debilis</name>
    <dbReference type="NCBI Taxonomy" id="122233"/>
    <lineage>
        <taxon>Eukaryota</taxon>
        <taxon>Sar</taxon>
        <taxon>Stramenopiles</taxon>
        <taxon>Ochrophyta</taxon>
        <taxon>Bacillariophyta</taxon>
        <taxon>Coscinodiscophyceae</taxon>
        <taxon>Chaetocerotophycidae</taxon>
        <taxon>Chaetocerotales</taxon>
        <taxon>Chaetocerotaceae</taxon>
        <taxon>Chaetoceros</taxon>
    </lineage>
</organism>
<feature type="region of interest" description="Disordered" evidence="1">
    <location>
        <begin position="362"/>
        <end position="401"/>
    </location>
</feature>
<reference evidence="2" key="1">
    <citation type="submission" date="2021-01" db="EMBL/GenBank/DDBJ databases">
        <authorList>
            <person name="Corre E."/>
            <person name="Pelletier E."/>
            <person name="Niang G."/>
            <person name="Scheremetjew M."/>
            <person name="Finn R."/>
            <person name="Kale V."/>
            <person name="Holt S."/>
            <person name="Cochrane G."/>
            <person name="Meng A."/>
            <person name="Brown T."/>
            <person name="Cohen L."/>
        </authorList>
    </citation>
    <scope>NUCLEOTIDE SEQUENCE</scope>
    <source>
        <strain evidence="2">MM31A-1</strain>
    </source>
</reference>
<feature type="compositionally biased region" description="Low complexity" evidence="1">
    <location>
        <begin position="511"/>
        <end position="542"/>
    </location>
</feature>
<feature type="region of interest" description="Disordered" evidence="1">
    <location>
        <begin position="511"/>
        <end position="583"/>
    </location>
</feature>
<feature type="compositionally biased region" description="Basic and acidic residues" evidence="1">
    <location>
        <begin position="244"/>
        <end position="257"/>
    </location>
</feature>
<dbReference type="AlphaFoldDB" id="A0A7S3Q3B2"/>
<accession>A0A7S3Q3B2</accession>
<evidence type="ECO:0000313" key="2">
    <source>
        <dbReference type="EMBL" id="CAE0464578.1"/>
    </source>
</evidence>
<feature type="compositionally biased region" description="Polar residues" evidence="1">
    <location>
        <begin position="68"/>
        <end position="78"/>
    </location>
</feature>
<proteinExistence type="predicted"/>
<protein>
    <submittedName>
        <fullName evidence="2">Uncharacterized protein</fullName>
    </submittedName>
</protein>
<feature type="region of interest" description="Disordered" evidence="1">
    <location>
        <begin position="450"/>
        <end position="491"/>
    </location>
</feature>
<feature type="region of interest" description="Disordered" evidence="1">
    <location>
        <begin position="26"/>
        <end position="49"/>
    </location>
</feature>
<feature type="compositionally biased region" description="Polar residues" evidence="1">
    <location>
        <begin position="547"/>
        <end position="563"/>
    </location>
</feature>
<evidence type="ECO:0000256" key="1">
    <source>
        <dbReference type="SAM" id="MobiDB-lite"/>
    </source>
</evidence>
<feature type="compositionally biased region" description="Gly residues" evidence="1">
    <location>
        <begin position="453"/>
        <end position="463"/>
    </location>
</feature>
<feature type="compositionally biased region" description="Acidic residues" evidence="1">
    <location>
        <begin position="366"/>
        <end position="375"/>
    </location>
</feature>
<dbReference type="EMBL" id="HBIO01012118">
    <property type="protein sequence ID" value="CAE0464578.1"/>
    <property type="molecule type" value="Transcribed_RNA"/>
</dbReference>
<feature type="region of interest" description="Disordered" evidence="1">
    <location>
        <begin position="68"/>
        <end position="118"/>
    </location>
</feature>
<feature type="compositionally biased region" description="Low complexity" evidence="1">
    <location>
        <begin position="482"/>
        <end position="491"/>
    </location>
</feature>
<sequence length="598" mass="64452">MVENQFRVLAGQLRSKVDEALTTIKNKNSSTPLDPDDENNRYIHRNGSGISGIGGKLNSMLAGVAGGDTNQVSGITPNSSGTGSRSGSGSGDPNTSCSPEAVHPDDNDNHNDHNNGRAGAADIIDSVMSTLFGVCTGSNFTHCPNVGADGQDNVERLENMMHKKRMGMGGNGGFSSRNETASRLGTKASRALNSLTQRTKNISPSSKDAAGLSKSDEAFYAQFYGDDHGRAARVVLLARKREERERYHHRQQMENLHRSPRTGSQSHGQTSRGERRGAEGAGTASKRRSQPQHKENITTNGHGYRISEVSNLNRSSDDAESTGGVSYNYDDGISALSAHTLEEMAKVEKILQRRRGIPKEQGFELDLADSNDVDGDAGVGDVQKDDLPPSSSTRSNASESVDVPTACIQDVVNGHINGQGHANTNYHHQHHHLEESLEKYPVQMARPRISATGSGGAGTGTCTGAGANNKKLSLSTPSHGPVSVSSSSSSVKWQTQEKKYWMQVVENDKTNTSVGRSTSTTTASATQESSEASKQKSKQLLSHPHDTLTTSLLSKNSHPASSKSTHKKKRNKPRTKKLFGRRKKYMECEEEVDGEYEI</sequence>
<feature type="compositionally biased region" description="Basic residues" evidence="1">
    <location>
        <begin position="564"/>
        <end position="583"/>
    </location>
</feature>
<name>A0A7S3Q3B2_9STRA</name>
<feature type="compositionally biased region" description="Basic and acidic residues" evidence="1">
    <location>
        <begin position="102"/>
        <end position="115"/>
    </location>
</feature>
<gene>
    <name evidence="2" type="ORF">CDEB00056_LOCUS9419</name>
</gene>
<feature type="region of interest" description="Disordered" evidence="1">
    <location>
        <begin position="244"/>
        <end position="327"/>
    </location>
</feature>
<feature type="compositionally biased region" description="Polar residues" evidence="1">
    <location>
        <begin position="389"/>
        <end position="399"/>
    </location>
</feature>